<reference evidence="2" key="1">
    <citation type="submission" date="2022-06" db="EMBL/GenBank/DDBJ databases">
        <title>Aquibacillus sp. a new bacterium isolated from soil saline samples.</title>
        <authorList>
            <person name="Galisteo C."/>
            <person name="De La Haba R."/>
            <person name="Sanchez-Porro C."/>
            <person name="Ventosa A."/>
        </authorList>
    </citation>
    <scope>NUCLEOTIDE SEQUENCE</scope>
    <source>
        <strain evidence="2">3ASR75-11</strain>
    </source>
</reference>
<keyword evidence="1" id="KW-0472">Membrane</keyword>
<dbReference type="InterPro" id="IPR003425">
    <property type="entry name" value="CCB3/YggT"/>
</dbReference>
<evidence type="ECO:0000256" key="1">
    <source>
        <dbReference type="SAM" id="Phobius"/>
    </source>
</evidence>
<organism evidence="2 3">
    <name type="scientific">Terrihalobacillus insolitus</name>
    <dbReference type="NCBI Taxonomy" id="2950438"/>
    <lineage>
        <taxon>Bacteria</taxon>
        <taxon>Bacillati</taxon>
        <taxon>Bacillota</taxon>
        <taxon>Bacilli</taxon>
        <taxon>Bacillales</taxon>
        <taxon>Bacillaceae</taxon>
        <taxon>Terrihalobacillus</taxon>
    </lineage>
</organism>
<accession>A0A9X3WRD6</accession>
<feature type="transmembrane region" description="Helical" evidence="1">
    <location>
        <begin position="67"/>
        <end position="87"/>
    </location>
</feature>
<comment type="caution">
    <text evidence="2">The sequence shown here is derived from an EMBL/GenBank/DDBJ whole genome shotgun (WGS) entry which is preliminary data.</text>
</comment>
<keyword evidence="3" id="KW-1185">Reference proteome</keyword>
<protein>
    <submittedName>
        <fullName evidence="2">YggT family protein</fullName>
    </submittedName>
</protein>
<proteinExistence type="predicted"/>
<keyword evidence="1" id="KW-0812">Transmembrane</keyword>
<dbReference type="RefSeq" id="WP_272436462.1">
    <property type="nucleotide sequence ID" value="NZ_JAMQKB010000007.1"/>
</dbReference>
<dbReference type="Pfam" id="PF02325">
    <property type="entry name" value="CCB3_YggT"/>
    <property type="match status" value="1"/>
</dbReference>
<dbReference type="AlphaFoldDB" id="A0A9X3WRD6"/>
<keyword evidence="1" id="KW-1133">Transmembrane helix</keyword>
<name>A0A9X3WRD6_9BACI</name>
<sequence length="100" mass="11245">MKGRPVIVYLINLVIGIAQFILGLRIVLKLFGANEVAPFVSWTYQTSAPLLYPFEGIFPTRSLDGGFIIEFSSLFALIVYTLIGYFLTELIMMFDGKTRS</sequence>
<dbReference type="GO" id="GO:0016020">
    <property type="term" value="C:membrane"/>
    <property type="evidence" value="ECO:0007669"/>
    <property type="project" value="InterPro"/>
</dbReference>
<feature type="transmembrane region" description="Helical" evidence="1">
    <location>
        <begin position="7"/>
        <end position="28"/>
    </location>
</feature>
<dbReference type="EMBL" id="JAMQKB010000007">
    <property type="protein sequence ID" value="MDC3424662.1"/>
    <property type="molecule type" value="Genomic_DNA"/>
</dbReference>
<gene>
    <name evidence="2" type="ORF">NC797_09080</name>
</gene>
<dbReference type="Proteomes" id="UP001145050">
    <property type="component" value="Unassembled WGS sequence"/>
</dbReference>
<evidence type="ECO:0000313" key="2">
    <source>
        <dbReference type="EMBL" id="MDC3424662.1"/>
    </source>
</evidence>
<evidence type="ECO:0000313" key="3">
    <source>
        <dbReference type="Proteomes" id="UP001145050"/>
    </source>
</evidence>